<dbReference type="InterPro" id="IPR012173">
    <property type="entry name" value="Mpp10"/>
</dbReference>
<dbReference type="Proteomes" id="UP001457282">
    <property type="component" value="Unassembled WGS sequence"/>
</dbReference>
<feature type="compositionally biased region" description="Acidic residues" evidence="7">
    <location>
        <begin position="109"/>
        <end position="159"/>
    </location>
</feature>
<evidence type="ECO:0000256" key="2">
    <source>
        <dbReference type="ARBA" id="ARBA00022517"/>
    </source>
</evidence>
<accession>A0AAW1WQ15</accession>
<keyword evidence="9" id="KW-1185">Reference proteome</keyword>
<feature type="region of interest" description="Disordered" evidence="7">
    <location>
        <begin position="446"/>
        <end position="489"/>
    </location>
</feature>
<feature type="compositionally biased region" description="Polar residues" evidence="7">
    <location>
        <begin position="7"/>
        <end position="17"/>
    </location>
</feature>
<dbReference type="GO" id="GO:0005732">
    <property type="term" value="C:sno(s)RNA-containing ribonucleoprotein complex"/>
    <property type="evidence" value="ECO:0007669"/>
    <property type="project" value="InterPro"/>
</dbReference>
<feature type="compositionally biased region" description="Basic and acidic residues" evidence="7">
    <location>
        <begin position="175"/>
        <end position="195"/>
    </location>
</feature>
<dbReference type="Pfam" id="PF04006">
    <property type="entry name" value="Mpp10"/>
    <property type="match status" value="1"/>
</dbReference>
<dbReference type="AlphaFoldDB" id="A0AAW1WQ15"/>
<organism evidence="8 9">
    <name type="scientific">Rubus argutus</name>
    <name type="common">Southern blackberry</name>
    <dbReference type="NCBI Taxonomy" id="59490"/>
    <lineage>
        <taxon>Eukaryota</taxon>
        <taxon>Viridiplantae</taxon>
        <taxon>Streptophyta</taxon>
        <taxon>Embryophyta</taxon>
        <taxon>Tracheophyta</taxon>
        <taxon>Spermatophyta</taxon>
        <taxon>Magnoliopsida</taxon>
        <taxon>eudicotyledons</taxon>
        <taxon>Gunneridae</taxon>
        <taxon>Pentapetalae</taxon>
        <taxon>rosids</taxon>
        <taxon>fabids</taxon>
        <taxon>Rosales</taxon>
        <taxon>Rosaceae</taxon>
        <taxon>Rosoideae</taxon>
        <taxon>Rosoideae incertae sedis</taxon>
        <taxon>Rubus</taxon>
    </lineage>
</organism>
<evidence type="ECO:0000313" key="9">
    <source>
        <dbReference type="Proteomes" id="UP001457282"/>
    </source>
</evidence>
<dbReference type="PANTHER" id="PTHR17039">
    <property type="entry name" value="U3 SMALL NUCLEOLAR RIBONUCLEOPROTEIN PROTEIN MPP10"/>
    <property type="match status" value="1"/>
</dbReference>
<keyword evidence="5" id="KW-0687">Ribonucleoprotein</keyword>
<gene>
    <name evidence="8" type="ORF">M0R45_024078</name>
</gene>
<feature type="compositionally biased region" description="Acidic residues" evidence="7">
    <location>
        <begin position="196"/>
        <end position="225"/>
    </location>
</feature>
<evidence type="ECO:0000256" key="5">
    <source>
        <dbReference type="ARBA" id="ARBA00023274"/>
    </source>
</evidence>
<comment type="subcellular location">
    <subcellularLocation>
        <location evidence="1">Nucleus</location>
        <location evidence="1">Nucleolus</location>
    </subcellularLocation>
</comment>
<keyword evidence="3" id="KW-0698">rRNA processing</keyword>
<dbReference type="GO" id="GO:0006364">
    <property type="term" value="P:rRNA processing"/>
    <property type="evidence" value="ECO:0007669"/>
    <property type="project" value="UniProtKB-KW"/>
</dbReference>
<comment type="caution">
    <text evidence="8">The sequence shown here is derived from an EMBL/GenBank/DDBJ whole genome shotgun (WGS) entry which is preliminary data.</text>
</comment>
<dbReference type="GO" id="GO:0034457">
    <property type="term" value="C:Mpp10 complex"/>
    <property type="evidence" value="ECO:0007669"/>
    <property type="project" value="InterPro"/>
</dbReference>
<name>A0AAW1WQ15_RUBAR</name>
<dbReference type="PANTHER" id="PTHR17039:SF0">
    <property type="entry name" value="U3 SMALL NUCLEOLAR RIBONUCLEOPROTEIN PROTEIN MPP10"/>
    <property type="match status" value="1"/>
</dbReference>
<proteinExistence type="inferred from homology"/>
<evidence type="ECO:0000256" key="4">
    <source>
        <dbReference type="ARBA" id="ARBA00023242"/>
    </source>
</evidence>
<dbReference type="GO" id="GO:0032040">
    <property type="term" value="C:small-subunit processome"/>
    <property type="evidence" value="ECO:0007669"/>
    <property type="project" value="TreeGrafter"/>
</dbReference>
<keyword evidence="2" id="KW-0690">Ribosome biogenesis</keyword>
<dbReference type="PIRSF" id="PIRSF017300">
    <property type="entry name" value="snoRNP_Mpp10"/>
    <property type="match status" value="1"/>
</dbReference>
<feature type="compositionally biased region" description="Basic and acidic residues" evidence="7">
    <location>
        <begin position="477"/>
        <end position="489"/>
    </location>
</feature>
<comment type="similarity">
    <text evidence="6">Belongs to the MPP10 family.</text>
</comment>
<feature type="region of interest" description="Disordered" evidence="7">
    <location>
        <begin position="259"/>
        <end position="278"/>
    </location>
</feature>
<evidence type="ECO:0000256" key="6">
    <source>
        <dbReference type="ARBA" id="ARBA00029455"/>
    </source>
</evidence>
<reference evidence="8 9" key="1">
    <citation type="journal article" date="2023" name="G3 (Bethesda)">
        <title>A chromosome-length genome assembly and annotation of blackberry (Rubus argutus, cv. 'Hillquist').</title>
        <authorList>
            <person name="Bruna T."/>
            <person name="Aryal R."/>
            <person name="Dudchenko O."/>
            <person name="Sargent D.J."/>
            <person name="Mead D."/>
            <person name="Buti M."/>
            <person name="Cavallini A."/>
            <person name="Hytonen T."/>
            <person name="Andres J."/>
            <person name="Pham M."/>
            <person name="Weisz D."/>
            <person name="Mascagni F."/>
            <person name="Usai G."/>
            <person name="Natali L."/>
            <person name="Bassil N."/>
            <person name="Fernandez G.E."/>
            <person name="Lomsadze A."/>
            <person name="Armour M."/>
            <person name="Olukolu B."/>
            <person name="Poorten T."/>
            <person name="Britton C."/>
            <person name="Davik J."/>
            <person name="Ashrafi H."/>
            <person name="Aiden E.L."/>
            <person name="Borodovsky M."/>
            <person name="Worthington M."/>
        </authorList>
    </citation>
    <scope>NUCLEOTIDE SEQUENCE [LARGE SCALE GENOMIC DNA]</scope>
    <source>
        <strain evidence="8">PI 553951</strain>
    </source>
</reference>
<evidence type="ECO:0000313" key="8">
    <source>
        <dbReference type="EMBL" id="KAK9926870.1"/>
    </source>
</evidence>
<evidence type="ECO:0000256" key="1">
    <source>
        <dbReference type="ARBA" id="ARBA00004604"/>
    </source>
</evidence>
<evidence type="ECO:0000256" key="7">
    <source>
        <dbReference type="SAM" id="MobiDB-lite"/>
    </source>
</evidence>
<dbReference type="EMBL" id="JBEDUW010000005">
    <property type="protein sequence ID" value="KAK9926870.1"/>
    <property type="molecule type" value="Genomic_DNA"/>
</dbReference>
<evidence type="ECO:0000256" key="3">
    <source>
        <dbReference type="ARBA" id="ARBA00022552"/>
    </source>
</evidence>
<feature type="region of interest" description="Disordered" evidence="7">
    <location>
        <begin position="1"/>
        <end position="21"/>
    </location>
</feature>
<feature type="region of interest" description="Disordered" evidence="7">
    <location>
        <begin position="104"/>
        <end position="231"/>
    </location>
</feature>
<protein>
    <submittedName>
        <fullName evidence="8">Uncharacterized protein</fullName>
    </submittedName>
</protein>
<feature type="compositionally biased region" description="Basic residues" evidence="7">
    <location>
        <begin position="455"/>
        <end position="467"/>
    </location>
</feature>
<sequence>MAAGSEALNSVKATDPTQWLAPSPALSQSARAALQNLFSSIRPFTPKSPFDQLLVDGFDAEQIWQQIDIQSQPLISSLRRELKRYEKNPDEIKTLKVVVQGQEKVLEAEKEEFDEELEESDDEEEEEDDDDDDDDDDDEENGEEVEEEEEEEEEKEEEQGGGNNEIEDPFFNLKDLGKYLKATEAEEYKNDKDDKEGEEEDDEDEDEEDDDQELMNLQDGDDDGDGKDARYEDFFGKKTLSTHEKEQQKLKSKIEQMEKANMDPKTWTMQGEVTAAKRPKNSALEVDLDFEHNVKPAPVITEEVTVAVEDMIRKRIEQELFDDVQRAPTLPTKAPREKKEMDENKNKDGLGKVYEQEYLQNTNADSGPLSFKDTQKNEAEMLFRKLCLKLDALSHFHFSPKPVIEDMSIQDSVPALVMEEIAPVAVSDAAMLAPEEVFSGKGDIKEEAELTQAERKRRRANKKRKFKAVTAKRMAKKPRDSNKDGIEAI</sequence>
<keyword evidence="4" id="KW-0539">Nucleus</keyword>